<reference evidence="9 10" key="1">
    <citation type="journal article" date="2024" name="Nat. Commun.">
        <title>Phylogenomics reveals the evolutionary origins of lichenization in chlorophyte algae.</title>
        <authorList>
            <person name="Puginier C."/>
            <person name="Libourel C."/>
            <person name="Otte J."/>
            <person name="Skaloud P."/>
            <person name="Haon M."/>
            <person name="Grisel S."/>
            <person name="Petersen M."/>
            <person name="Berrin J.G."/>
            <person name="Delaux P.M."/>
            <person name="Dal Grande F."/>
            <person name="Keller J."/>
        </authorList>
    </citation>
    <scope>NUCLEOTIDE SEQUENCE [LARGE SCALE GENOMIC DNA]</scope>
    <source>
        <strain evidence="9 10">SAG 2043</strain>
    </source>
</reference>
<name>A0AAW1QE10_9CHLO</name>
<evidence type="ECO:0000256" key="2">
    <source>
        <dbReference type="ARBA" id="ARBA00022679"/>
    </source>
</evidence>
<evidence type="ECO:0000256" key="3">
    <source>
        <dbReference type="ARBA" id="ARBA00022741"/>
    </source>
</evidence>
<dbReference type="SMART" id="SM00330">
    <property type="entry name" value="PIPKc"/>
    <property type="match status" value="1"/>
</dbReference>
<feature type="compositionally biased region" description="Basic residues" evidence="7">
    <location>
        <begin position="126"/>
        <end position="142"/>
    </location>
</feature>
<dbReference type="PANTHER" id="PTHR45748:SF7">
    <property type="entry name" value="1-PHOSPHATIDYLINOSITOL 3-PHOSPHATE 5-KINASE-RELATED"/>
    <property type="match status" value="1"/>
</dbReference>
<feature type="compositionally biased region" description="Pro residues" evidence="7">
    <location>
        <begin position="1015"/>
        <end position="1025"/>
    </location>
</feature>
<dbReference type="InterPro" id="IPR027409">
    <property type="entry name" value="GroEL-like_apical_dom_sf"/>
</dbReference>
<dbReference type="InterPro" id="IPR044769">
    <property type="entry name" value="PIKfyve_PIPKc"/>
</dbReference>
<accession>A0AAW1QE10</accession>
<evidence type="ECO:0000256" key="4">
    <source>
        <dbReference type="ARBA" id="ARBA00022777"/>
    </source>
</evidence>
<dbReference type="InterPro" id="IPR027483">
    <property type="entry name" value="PInositol-4-P-4/5-kinase_C_sf"/>
</dbReference>
<keyword evidence="2 6" id="KW-0808">Transferase</keyword>
<feature type="domain" description="PIPK" evidence="8">
    <location>
        <begin position="1227"/>
        <end position="1561"/>
    </location>
</feature>
<evidence type="ECO:0000313" key="10">
    <source>
        <dbReference type="Proteomes" id="UP001489004"/>
    </source>
</evidence>
<feature type="region of interest" description="Disordered" evidence="7">
    <location>
        <begin position="833"/>
        <end position="941"/>
    </location>
</feature>
<evidence type="ECO:0000313" key="9">
    <source>
        <dbReference type="EMBL" id="KAK9819645.1"/>
    </source>
</evidence>
<dbReference type="FunFam" id="3.30.810.10:FF:000001">
    <property type="entry name" value="1-phosphatidylinositol 3-phosphate 5-kinase FAB1"/>
    <property type="match status" value="1"/>
</dbReference>
<feature type="region of interest" description="Disordered" evidence="7">
    <location>
        <begin position="997"/>
        <end position="1028"/>
    </location>
</feature>
<dbReference type="GO" id="GO:0046854">
    <property type="term" value="P:phosphatidylinositol phosphate biosynthetic process"/>
    <property type="evidence" value="ECO:0007669"/>
    <property type="project" value="TreeGrafter"/>
</dbReference>
<evidence type="ECO:0000256" key="6">
    <source>
        <dbReference type="PROSITE-ProRule" id="PRU00781"/>
    </source>
</evidence>
<feature type="compositionally biased region" description="Polar residues" evidence="7">
    <location>
        <begin position="886"/>
        <end position="901"/>
    </location>
</feature>
<sequence>MAFSIFERLKHLVADKAQDNKDFWVDDSKCKACYECDTPFSLFKAAAAESAAKAKALQQTARPQASKDVNPHSGLATAAGAVGSGTAARISGPIASGVLPSSSAFAQPSRGLPPRPNKRAEAKSKTAAKPRRQPSASRSRRVRRDDALTWDVPPALDMHMEEGGDAGHLAGSLDECDGLQPITAFLRVALTEVAQRHLAAVVVQLLVAEGVHNVTSWGPAITRLACEAAAAISPPAVAAYGVNDPRFYIKVKRVANVGTPEDSAVVHGLVCRKNVAHRRMQTHVDQPRIMMLGSTLEYQRTAHKLSSFDTLLDQEREHLRLAVERVAALKPQVLLVEKSVARYAQDALLHKGISLVLNVKPALLERIARCTGAQLAPSIEHLNADCIASCREFYVETIQQGGTGAGSSTSSSPRDSYASLQRMPSLADSTQSGHADGKRGAAAPGPKTLMYFKGCPHPLGCTILLKGGSQEELTQVKRVMQFAAYAAYHSRLETAFLADELASAKAAMHTQLRASEDDGGLIALSKERLRQQARHIAQASAECSLLDSGEEPTLLSVSPHVTVHDWKHRPRISVPEPPADPASNRGAMHASASTMSISTLAASAAPVLKATAAAGLLYSRQRLYVSIACRNPIRGLLCEPPAVQRIEYYRGSDVPLATFLAASAPQPHKQCPQAACGDGATSHLRTFLHGTSRITLSVTRLTPEEALPGAKDGQVWFWARPFQEDQGPAPTARRIALSPEASCLSIGHFLELSFGAHHLAVEGRAVHAGFVRYFGLGSTVACFHHERVHPNSVHLPDAQIAHSVAAQQQWLQQEVEELSQEAYAAFSAIEHASAPDHGGTRPQHAHWSATSPALSRGAAAPTWDDIRSPRGEGTGPTGVKAIPSGHHTTGKSSPRSVNSARLSPIVSPTMHSMLSSSVSDDEVDEEARDSASSVEEDEETRCHRNWGVAIRSPFAHAAKQKEEAEVEPDAAPRPVHREASASSAFMSHFEDWAEFVDSPSESPTHRHPEPKCETPSPPEPQPPKPVAAVPTHRAKSVQELLSQATAPAALSLPHSPAQAAEQLSKLKFPGLGDRRWLNTAPGFIPLSVGRVEVHGRALLPAGPDLVVIVRDDEPTSLIAYALATREHQSYLDDAHATILYGAGRPTADGWGATTSSSWAARSHADLAAATTRSNSPKAVDLGDAAASGPNASRAGRPETAPTSNHSPSRDPQVASSASAPPALLPIRPPANPGGMAGGVAAESRAEARAEARADSDGPNEWKVLMSAERFDFRHSVDDESPGMPWARAKLQVVAYYAPQFGELRRRCCAGGERAFLASLSRCRKWTSRGGKSGSYFAKTRDDRYVVKQLSKSEKQSFLEFAPSYFRYLGPGMAKGQQTCLAKILGVYQVSVKAASGASNGSGLAGVKDGVMDLLIMENIFYARDISRIYDLKGSERSRYAADDPADATAVLMDENLRESNLSAPILVNQQAYARLERALWNDTSFLSSLGVMDYSMLVGVDKHEHVLVVGIIDFVRQYTWDKQLETWVKSAAILGSAGKEPTVISPKQYCRRFRIAMASYFTCVPSGSEDPAPPLNPDAP</sequence>
<feature type="region of interest" description="Disordered" evidence="7">
    <location>
        <begin position="102"/>
        <end position="149"/>
    </location>
</feature>
<dbReference type="Proteomes" id="UP001489004">
    <property type="component" value="Unassembled WGS sequence"/>
</dbReference>
<dbReference type="Gene3D" id="3.30.800.10">
    <property type="entry name" value="Phosphatidylinositol Phosphate Kinase II Beta"/>
    <property type="match status" value="1"/>
</dbReference>
<dbReference type="PROSITE" id="PS51455">
    <property type="entry name" value="PIPK"/>
    <property type="match status" value="1"/>
</dbReference>
<dbReference type="EMBL" id="JALJOR010000003">
    <property type="protein sequence ID" value="KAK9819645.1"/>
    <property type="molecule type" value="Genomic_DNA"/>
</dbReference>
<dbReference type="Pfam" id="PF01504">
    <property type="entry name" value="PIP5K"/>
    <property type="match status" value="1"/>
</dbReference>
<keyword evidence="3 6" id="KW-0547">Nucleotide-binding</keyword>
<organism evidence="9 10">
    <name type="scientific">[Myrmecia] bisecta</name>
    <dbReference type="NCBI Taxonomy" id="41462"/>
    <lineage>
        <taxon>Eukaryota</taxon>
        <taxon>Viridiplantae</taxon>
        <taxon>Chlorophyta</taxon>
        <taxon>core chlorophytes</taxon>
        <taxon>Trebouxiophyceae</taxon>
        <taxon>Trebouxiales</taxon>
        <taxon>Trebouxiaceae</taxon>
        <taxon>Myrmecia</taxon>
    </lineage>
</organism>
<dbReference type="Gene3D" id="3.30.810.10">
    <property type="entry name" value="2-Layer Sandwich"/>
    <property type="match status" value="1"/>
</dbReference>
<keyword evidence="4 6" id="KW-0418">Kinase</keyword>
<evidence type="ECO:0000256" key="5">
    <source>
        <dbReference type="ARBA" id="ARBA00022840"/>
    </source>
</evidence>
<dbReference type="SUPFAM" id="SSF52029">
    <property type="entry name" value="GroEL apical domain-like"/>
    <property type="match status" value="1"/>
</dbReference>
<dbReference type="SUPFAM" id="SSF56104">
    <property type="entry name" value="SAICAR synthase-like"/>
    <property type="match status" value="1"/>
</dbReference>
<dbReference type="CDD" id="cd03334">
    <property type="entry name" value="Fab1_TCP"/>
    <property type="match status" value="1"/>
</dbReference>
<evidence type="ECO:0000256" key="7">
    <source>
        <dbReference type="SAM" id="MobiDB-lite"/>
    </source>
</evidence>
<feature type="compositionally biased region" description="Basic and acidic residues" evidence="7">
    <location>
        <begin position="1243"/>
        <end position="1255"/>
    </location>
</feature>
<dbReference type="Gene3D" id="3.50.7.10">
    <property type="entry name" value="GroEL"/>
    <property type="match status" value="1"/>
</dbReference>
<dbReference type="EC" id="2.7.1.150" evidence="1"/>
<keyword evidence="10" id="KW-1185">Reference proteome</keyword>
<feature type="region of interest" description="Disordered" evidence="7">
    <location>
        <begin position="1169"/>
        <end position="1260"/>
    </location>
</feature>
<dbReference type="InterPro" id="IPR027484">
    <property type="entry name" value="PInositol-4-P-5-kinase_N"/>
</dbReference>
<dbReference type="GO" id="GO:0000285">
    <property type="term" value="F:1-phosphatidylinositol-3-phosphate 5-kinase activity"/>
    <property type="evidence" value="ECO:0007669"/>
    <property type="project" value="UniProtKB-EC"/>
</dbReference>
<evidence type="ECO:0000259" key="8">
    <source>
        <dbReference type="PROSITE" id="PS51455"/>
    </source>
</evidence>
<dbReference type="GO" id="GO:0005524">
    <property type="term" value="F:ATP binding"/>
    <property type="evidence" value="ECO:0007669"/>
    <property type="project" value="UniProtKB-UniRule"/>
</dbReference>
<feature type="compositionally biased region" description="Basic and acidic residues" evidence="7">
    <location>
        <begin position="1003"/>
        <end position="1012"/>
    </location>
</feature>
<feature type="region of interest" description="Disordered" evidence="7">
    <location>
        <begin position="401"/>
        <end position="442"/>
    </location>
</feature>
<evidence type="ECO:0000256" key="1">
    <source>
        <dbReference type="ARBA" id="ARBA00012009"/>
    </source>
</evidence>
<keyword evidence="5 6" id="KW-0067">ATP-binding</keyword>
<dbReference type="InterPro" id="IPR002423">
    <property type="entry name" value="Cpn60/GroEL/TCP-1"/>
</dbReference>
<gene>
    <name evidence="9" type="ORF">WJX72_000689</name>
</gene>
<dbReference type="GO" id="GO:0010008">
    <property type="term" value="C:endosome membrane"/>
    <property type="evidence" value="ECO:0007669"/>
    <property type="project" value="TreeGrafter"/>
</dbReference>
<dbReference type="Pfam" id="PF00118">
    <property type="entry name" value="Cpn60_TCP1"/>
    <property type="match status" value="1"/>
</dbReference>
<proteinExistence type="predicted"/>
<comment type="caution">
    <text evidence="9">The sequence shown here is derived from an EMBL/GenBank/DDBJ whole genome shotgun (WGS) entry which is preliminary data.</text>
</comment>
<dbReference type="InterPro" id="IPR002498">
    <property type="entry name" value="PInositol-4-P-4/5-kinase_core"/>
</dbReference>
<feature type="region of interest" description="Disordered" evidence="7">
    <location>
        <begin position="956"/>
        <end position="982"/>
    </location>
</feature>
<dbReference type="CDD" id="cd17300">
    <property type="entry name" value="PIPKc_PIKfyve"/>
    <property type="match status" value="1"/>
</dbReference>
<dbReference type="PANTHER" id="PTHR45748">
    <property type="entry name" value="1-PHOSPHATIDYLINOSITOL 3-PHOSPHATE 5-KINASE-RELATED"/>
    <property type="match status" value="1"/>
</dbReference>
<feature type="compositionally biased region" description="Pro residues" evidence="7">
    <location>
        <begin position="1222"/>
        <end position="1231"/>
    </location>
</feature>
<protein>
    <recommendedName>
        <fullName evidence="1">1-phosphatidylinositol-3-phosphate 5-kinase</fullName>
        <ecNumber evidence="1">2.7.1.150</ecNumber>
    </recommendedName>
</protein>